<evidence type="ECO:0000313" key="5">
    <source>
        <dbReference type="Proteomes" id="UP000811619"/>
    </source>
</evidence>
<dbReference type="Pfam" id="PF03583">
    <property type="entry name" value="LIP"/>
    <property type="match status" value="1"/>
</dbReference>
<dbReference type="Proteomes" id="UP000811619">
    <property type="component" value="Unassembled WGS sequence"/>
</dbReference>
<feature type="chain" id="PRO_5035498637" evidence="2">
    <location>
        <begin position="24"/>
        <end position="454"/>
    </location>
</feature>
<dbReference type="SUPFAM" id="SSF53474">
    <property type="entry name" value="alpha/beta-Hydrolases"/>
    <property type="match status" value="1"/>
</dbReference>
<dbReference type="GO" id="GO:0016042">
    <property type="term" value="P:lipid catabolic process"/>
    <property type="evidence" value="ECO:0007669"/>
    <property type="project" value="UniProtKB-UniRule"/>
</dbReference>
<feature type="signal peptide" evidence="2">
    <location>
        <begin position="1"/>
        <end position="23"/>
    </location>
</feature>
<gene>
    <name evidence="4" type="ORF">E4U42_007180</name>
</gene>
<comment type="similarity">
    <text evidence="2">Belongs to the AB hydrolase superfamily. Lipase family.</text>
</comment>
<organism evidence="4 5">
    <name type="scientific">Claviceps africana</name>
    <dbReference type="NCBI Taxonomy" id="83212"/>
    <lineage>
        <taxon>Eukaryota</taxon>
        <taxon>Fungi</taxon>
        <taxon>Dikarya</taxon>
        <taxon>Ascomycota</taxon>
        <taxon>Pezizomycotina</taxon>
        <taxon>Sordariomycetes</taxon>
        <taxon>Hypocreomycetidae</taxon>
        <taxon>Hypocreales</taxon>
        <taxon>Clavicipitaceae</taxon>
        <taxon>Claviceps</taxon>
    </lineage>
</organism>
<dbReference type="InterPro" id="IPR005152">
    <property type="entry name" value="Lipase_secreted"/>
</dbReference>
<dbReference type="PANTHER" id="PTHR34853:SF5">
    <property type="entry name" value="LIP-DOMAIN-CONTAINING PROTEIN-RELATED"/>
    <property type="match status" value="1"/>
</dbReference>
<accession>A0A8K0J773</accession>
<comment type="caution">
    <text evidence="4">The sequence shown here is derived from an EMBL/GenBank/DDBJ whole genome shotgun (WGS) entry which is preliminary data.</text>
</comment>
<evidence type="ECO:0000256" key="1">
    <source>
        <dbReference type="ARBA" id="ARBA00022801"/>
    </source>
</evidence>
<evidence type="ECO:0000256" key="3">
    <source>
        <dbReference type="SAM" id="MobiDB-lite"/>
    </source>
</evidence>
<dbReference type="OrthoDB" id="2373480at2759"/>
<dbReference type="Gene3D" id="3.40.50.1820">
    <property type="entry name" value="alpha/beta hydrolase"/>
    <property type="match status" value="1"/>
</dbReference>
<dbReference type="GO" id="GO:0004806">
    <property type="term" value="F:triacylglycerol lipase activity"/>
    <property type="evidence" value="ECO:0007669"/>
    <property type="project" value="UniProtKB-UniRule"/>
</dbReference>
<evidence type="ECO:0000313" key="4">
    <source>
        <dbReference type="EMBL" id="KAG5917622.1"/>
    </source>
</evidence>
<protein>
    <submittedName>
        <fullName evidence="4">Uncharacterized protein</fullName>
    </submittedName>
</protein>
<dbReference type="AlphaFoldDB" id="A0A8K0J773"/>
<dbReference type="EMBL" id="SRPY01000797">
    <property type="protein sequence ID" value="KAG5917622.1"/>
    <property type="molecule type" value="Genomic_DNA"/>
</dbReference>
<dbReference type="PIRSF" id="PIRSF029171">
    <property type="entry name" value="Esterase_LipA"/>
    <property type="match status" value="1"/>
</dbReference>
<reference evidence="4" key="1">
    <citation type="journal article" date="2020" name="bioRxiv">
        <title>Whole genome comparisons of ergot fungi reveals the divergence and evolution of species within the genus Claviceps are the result of varying mechanisms driving genome evolution and host range expansion.</title>
        <authorList>
            <person name="Wyka S.A."/>
            <person name="Mondo S.J."/>
            <person name="Liu M."/>
            <person name="Dettman J."/>
            <person name="Nalam V."/>
            <person name="Broders K.D."/>
        </authorList>
    </citation>
    <scope>NUCLEOTIDE SEQUENCE</scope>
    <source>
        <strain evidence="4">CCC 489</strain>
    </source>
</reference>
<proteinExistence type="inferred from homology"/>
<keyword evidence="1" id="KW-0378">Hydrolase</keyword>
<keyword evidence="5" id="KW-1185">Reference proteome</keyword>
<dbReference type="PANTHER" id="PTHR34853">
    <property type="match status" value="1"/>
</dbReference>
<sequence>MWYPTGLTLLVATQALLPKTVLGDQTPSGNTEPPPPSQDPFYLVPSFAGQTSPGTILASRKSVSPVNVFGFVPDNIQDSHQILYRTTDQHGKPTATVMTVLVPRNANLSAVLSFQLAEDAVNLDCAPSYVMTLASLNNSLLASATAQLQVVLIQEALADGWVVVVPDFQGPTSAFANQKIAGQAILDALRASLRSSSITGIKENAILALWGYSGGAAVTKYAAEIQPKYARELNLAAVAFGGLFGKSTKSVKLLNKGAHAGLIPFALIGIANENQAFQSVLNLHLRKEFKDKFYTAAHQCLDANIRTFYGADVIGMFTCWDLCVYPSLLATIVRYSEAPGVPDARVYWYHDVHDEVSPISAIDDAVYDYCRHGANVRYERNLAATVNHQNYALVGAPNVLAWLKSVMTGEISKSTCRAENVTQSDLPAPFLNIFPLQLQQTLLELLRKSRESST</sequence>
<dbReference type="InterPro" id="IPR029058">
    <property type="entry name" value="AB_hydrolase_fold"/>
</dbReference>
<dbReference type="Gene3D" id="1.10.260.130">
    <property type="match status" value="1"/>
</dbReference>
<keyword evidence="2" id="KW-0732">Signal</keyword>
<feature type="region of interest" description="Disordered" evidence="3">
    <location>
        <begin position="21"/>
        <end position="40"/>
    </location>
</feature>
<name>A0A8K0J773_9HYPO</name>
<evidence type="ECO:0000256" key="2">
    <source>
        <dbReference type="PIRNR" id="PIRNR029171"/>
    </source>
</evidence>